<feature type="transmembrane region" description="Helical" evidence="2">
    <location>
        <begin position="58"/>
        <end position="80"/>
    </location>
</feature>
<keyword evidence="2" id="KW-0472">Membrane</keyword>
<protein>
    <submittedName>
        <fullName evidence="3">Uncharacterized protein</fullName>
    </submittedName>
</protein>
<dbReference type="Proteomes" id="UP000253495">
    <property type="component" value="Unassembled WGS sequence"/>
</dbReference>
<accession>A0A368VEV4</accession>
<feature type="compositionally biased region" description="Acidic residues" evidence="1">
    <location>
        <begin position="445"/>
        <end position="457"/>
    </location>
</feature>
<evidence type="ECO:0000313" key="3">
    <source>
        <dbReference type="EMBL" id="RCW38800.1"/>
    </source>
</evidence>
<evidence type="ECO:0000256" key="2">
    <source>
        <dbReference type="SAM" id="Phobius"/>
    </source>
</evidence>
<gene>
    <name evidence="3" type="ORF">DFQ14_1193</name>
</gene>
<feature type="transmembrane region" description="Helical" evidence="2">
    <location>
        <begin position="274"/>
        <end position="296"/>
    </location>
</feature>
<sequence length="498" mass="50830">MRVKFLLTGIGMTLLTSYFAVAGVLATMIASARGAPLSLPAVLVAALPGWLATFQVPLTLTGVSFTVPPLLPTILVMWLIASASLRVARRSRARRPKQALWVILAMGLSHAVCGSGIALLADGLHLPARAEPVEAFLWCGAVTVAAATAGLLGRCGLLYVVWERVGEQAWRDLRIGVLTTTAVLGVGALVLATAVCLSLPEILAVLMRIGSAGDAFGSTVLSVLYLPGAVLAGWSFSTGVGLSMGDLAFRPMGSSLGALPEVPLLAILPGQGPAPWWAAVLVLPAAVGGVVGWTCRHVHENPYRRMRTIALAALVATASMSAGAMVVGGRLGGGGVDPITLHPWMLAVATFCWIALPAAAIAWFAGPGWQAAAAEQAGGSAEHESVVGAEGTGDVGNGAEDESTGRGGGSTPGEDDIEDGESGEGETEGGSGGDAEVASVHENAPEDDDTAEDEDGGLVENPEGGDPSEDAEALLDRLDIELAGTDPVEFDDDIDHHG</sequence>
<dbReference type="InterPro" id="IPR045931">
    <property type="entry name" value="DUF6350"/>
</dbReference>
<feature type="transmembrane region" description="Helical" evidence="2">
    <location>
        <begin position="308"/>
        <end position="332"/>
    </location>
</feature>
<keyword evidence="4" id="KW-1185">Reference proteome</keyword>
<feature type="transmembrane region" description="Helical" evidence="2">
    <location>
        <begin position="135"/>
        <end position="161"/>
    </location>
</feature>
<dbReference type="Pfam" id="PF19877">
    <property type="entry name" value="DUF6350"/>
    <property type="match status" value="1"/>
</dbReference>
<organism evidence="3 4">
    <name type="scientific">Halopolyspora algeriensis</name>
    <dbReference type="NCBI Taxonomy" id="1500506"/>
    <lineage>
        <taxon>Bacteria</taxon>
        <taxon>Bacillati</taxon>
        <taxon>Actinomycetota</taxon>
        <taxon>Actinomycetes</taxon>
        <taxon>Actinomycetes incertae sedis</taxon>
        <taxon>Halopolyspora</taxon>
    </lineage>
</organism>
<evidence type="ECO:0000256" key="1">
    <source>
        <dbReference type="SAM" id="MobiDB-lite"/>
    </source>
</evidence>
<feature type="region of interest" description="Disordered" evidence="1">
    <location>
        <begin position="375"/>
        <end position="470"/>
    </location>
</feature>
<keyword evidence="2" id="KW-0812">Transmembrane</keyword>
<evidence type="ECO:0000313" key="4">
    <source>
        <dbReference type="Proteomes" id="UP000253495"/>
    </source>
</evidence>
<feature type="transmembrane region" description="Helical" evidence="2">
    <location>
        <begin position="248"/>
        <end position="268"/>
    </location>
</feature>
<dbReference type="EMBL" id="QPJC01000019">
    <property type="protein sequence ID" value="RCW38800.1"/>
    <property type="molecule type" value="Genomic_DNA"/>
</dbReference>
<feature type="transmembrane region" description="Helical" evidence="2">
    <location>
        <begin position="215"/>
        <end position="236"/>
    </location>
</feature>
<feature type="transmembrane region" description="Helical" evidence="2">
    <location>
        <begin position="173"/>
        <end position="195"/>
    </location>
</feature>
<feature type="compositionally biased region" description="Acidic residues" evidence="1">
    <location>
        <begin position="413"/>
        <end position="427"/>
    </location>
</feature>
<dbReference type="AlphaFoldDB" id="A0A368VEV4"/>
<feature type="transmembrane region" description="Helical" evidence="2">
    <location>
        <begin position="100"/>
        <end position="120"/>
    </location>
</feature>
<comment type="caution">
    <text evidence="3">The sequence shown here is derived from an EMBL/GenBank/DDBJ whole genome shotgun (WGS) entry which is preliminary data.</text>
</comment>
<name>A0A368VEV4_9ACTN</name>
<proteinExistence type="predicted"/>
<reference evidence="3 4" key="1">
    <citation type="submission" date="2018-07" db="EMBL/GenBank/DDBJ databases">
        <title>Genomic Encyclopedia of Type Strains, Phase III (KMG-III): the genomes of soil and plant-associated and newly described type strains.</title>
        <authorList>
            <person name="Whitman W."/>
        </authorList>
    </citation>
    <scope>NUCLEOTIDE SEQUENCE [LARGE SCALE GENOMIC DNA]</scope>
    <source>
        <strain evidence="3 4">CECT 8575</strain>
    </source>
</reference>
<feature type="transmembrane region" description="Helical" evidence="2">
    <location>
        <begin position="344"/>
        <end position="365"/>
    </location>
</feature>
<keyword evidence="2" id="KW-1133">Transmembrane helix</keyword>